<dbReference type="EMBL" id="QHLQ01000002">
    <property type="protein sequence ID" value="NIZ60085.1"/>
    <property type="molecule type" value="Genomic_DNA"/>
</dbReference>
<organism evidence="1 2">
    <name type="scientific">Parasedimentitalea denitrificans</name>
    <dbReference type="NCBI Taxonomy" id="2211118"/>
    <lineage>
        <taxon>Bacteria</taxon>
        <taxon>Pseudomonadati</taxon>
        <taxon>Pseudomonadota</taxon>
        <taxon>Alphaproteobacteria</taxon>
        <taxon>Rhodobacterales</taxon>
        <taxon>Paracoccaceae</taxon>
        <taxon>Parasedimentitalea</taxon>
    </lineage>
</organism>
<comment type="caution">
    <text evidence="1">The sequence shown here is derived from an EMBL/GenBank/DDBJ whole genome shotgun (WGS) entry which is preliminary data.</text>
</comment>
<protein>
    <recommendedName>
        <fullName evidence="3">DUF4157 domain-containing protein</fullName>
    </recommendedName>
</protein>
<accession>A0ABX0W369</accession>
<keyword evidence="2" id="KW-1185">Reference proteome</keyword>
<evidence type="ECO:0000313" key="2">
    <source>
        <dbReference type="Proteomes" id="UP001429564"/>
    </source>
</evidence>
<dbReference type="RefSeq" id="WP_167682433.1">
    <property type="nucleotide sequence ID" value="NZ_QHLQ01000002.1"/>
</dbReference>
<dbReference type="Proteomes" id="UP001429564">
    <property type="component" value="Unassembled WGS sequence"/>
</dbReference>
<proteinExistence type="predicted"/>
<evidence type="ECO:0000313" key="1">
    <source>
        <dbReference type="EMBL" id="NIZ60085.1"/>
    </source>
</evidence>
<name>A0ABX0W369_9RHOB</name>
<sequence>MFLRAFLILLLVSACGRPLTDSERAFANQIQGDTLNLDRVRLVRGAPVAAVTFRQKPRPRLSCRERILPPVKDEIVTASPAAVALFNRIFFTRDWYIEDYLPEYPDKIFLIEAMLLAHELTHAWQWQNRKVTGYNPLRAAAEHGTRTDPYLFDLTAEADFLSFGYEQQGSIIEEYVCCRALAPKAPRTRRLHDMISGAMPVSDLPQSRETDVYLPWKGVELNRICD</sequence>
<dbReference type="PROSITE" id="PS51257">
    <property type="entry name" value="PROKAR_LIPOPROTEIN"/>
    <property type="match status" value="1"/>
</dbReference>
<gene>
    <name evidence="1" type="ORF">DL239_03735</name>
</gene>
<evidence type="ECO:0008006" key="3">
    <source>
        <dbReference type="Google" id="ProtNLM"/>
    </source>
</evidence>
<reference evidence="1 2" key="1">
    <citation type="submission" date="2018-05" db="EMBL/GenBank/DDBJ databases">
        <authorList>
            <person name="Zhang Y.-J."/>
        </authorList>
    </citation>
    <scope>NUCLEOTIDE SEQUENCE [LARGE SCALE GENOMIC DNA]</scope>
    <source>
        <strain evidence="1 2">CY04</strain>
    </source>
</reference>